<dbReference type="PANTHER" id="PTHR47186:SF24">
    <property type="entry name" value="DISEASE RESISTANCE RPP13-LIKE PROTEIN 1"/>
    <property type="match status" value="1"/>
</dbReference>
<gene>
    <name evidence="2" type="ORF">ZIOFF_018785</name>
</gene>
<name>A0A8J5H6G6_ZINOF</name>
<dbReference type="PANTHER" id="PTHR47186">
    <property type="entry name" value="LEUCINE-RICH REPEAT-CONTAINING PROTEIN 57"/>
    <property type="match status" value="1"/>
</dbReference>
<feature type="domain" description="R13L1/DRL21-like LRR repeat region" evidence="1">
    <location>
        <begin position="44"/>
        <end position="166"/>
    </location>
</feature>
<dbReference type="EMBL" id="JACMSC010000005">
    <property type="protein sequence ID" value="KAG6521660.1"/>
    <property type="molecule type" value="Genomic_DNA"/>
</dbReference>
<dbReference type="InterPro" id="IPR056789">
    <property type="entry name" value="LRR_R13L1-DRL21"/>
</dbReference>
<evidence type="ECO:0000313" key="3">
    <source>
        <dbReference type="Proteomes" id="UP000734854"/>
    </source>
</evidence>
<dbReference type="SUPFAM" id="SSF52058">
    <property type="entry name" value="L domain-like"/>
    <property type="match status" value="1"/>
</dbReference>
<dbReference type="Gene3D" id="3.80.10.10">
    <property type="entry name" value="Ribonuclease Inhibitor"/>
    <property type="match status" value="1"/>
</dbReference>
<protein>
    <recommendedName>
        <fullName evidence="1">R13L1/DRL21-like LRR repeat region domain-containing protein</fullName>
    </recommendedName>
</protein>
<proteinExistence type="predicted"/>
<dbReference type="Proteomes" id="UP000734854">
    <property type="component" value="Unassembled WGS sequence"/>
</dbReference>
<evidence type="ECO:0000313" key="2">
    <source>
        <dbReference type="EMBL" id="KAG6521660.1"/>
    </source>
</evidence>
<accession>A0A8J5H6G6</accession>
<evidence type="ECO:0000259" key="1">
    <source>
        <dbReference type="Pfam" id="PF25019"/>
    </source>
</evidence>
<organism evidence="2 3">
    <name type="scientific">Zingiber officinale</name>
    <name type="common">Ginger</name>
    <name type="synonym">Amomum zingiber</name>
    <dbReference type="NCBI Taxonomy" id="94328"/>
    <lineage>
        <taxon>Eukaryota</taxon>
        <taxon>Viridiplantae</taxon>
        <taxon>Streptophyta</taxon>
        <taxon>Embryophyta</taxon>
        <taxon>Tracheophyta</taxon>
        <taxon>Spermatophyta</taxon>
        <taxon>Magnoliopsida</taxon>
        <taxon>Liliopsida</taxon>
        <taxon>Zingiberales</taxon>
        <taxon>Zingiberaceae</taxon>
        <taxon>Zingiber</taxon>
    </lineage>
</organism>
<sequence>MTRQQEAVMAAAMTAVKKSIAGAAASGRRSEAPALSPAIEPNHKELENLNDLRNELLIERLDLVSSLEDAKKANISNKEHIDRPELTWNYSIYINSRENILEYLKPHHRLKVIGVVGYEGTLLPTWMGDSSLNNLGTVRISKTYSCLNLPPLGQLTNLKYLFLEEMHGLKHLDISFCGRNEIHFPKLEKLHLEKMSGLQEWLGDHHCALPSLRELTIKHCPALLQLIHEVPSPTKLVIEASPYFAGLTYFPKLQSLQVKTTDDWIWRSLVAISLLPSLTLSGLTRAGLPFEIGMIGLTKLEDQIARASRAMDS</sequence>
<comment type="caution">
    <text evidence="2">The sequence shown here is derived from an EMBL/GenBank/DDBJ whole genome shotgun (WGS) entry which is preliminary data.</text>
</comment>
<dbReference type="InterPro" id="IPR032675">
    <property type="entry name" value="LRR_dom_sf"/>
</dbReference>
<dbReference type="AlphaFoldDB" id="A0A8J5H6G6"/>
<keyword evidence="3" id="KW-1185">Reference proteome</keyword>
<dbReference type="Pfam" id="PF25019">
    <property type="entry name" value="LRR_R13L1-DRL21"/>
    <property type="match status" value="1"/>
</dbReference>
<reference evidence="2 3" key="1">
    <citation type="submission" date="2020-08" db="EMBL/GenBank/DDBJ databases">
        <title>Plant Genome Project.</title>
        <authorList>
            <person name="Zhang R.-G."/>
        </authorList>
    </citation>
    <scope>NUCLEOTIDE SEQUENCE [LARGE SCALE GENOMIC DNA]</scope>
    <source>
        <tissue evidence="2">Rhizome</tissue>
    </source>
</reference>